<dbReference type="InterPro" id="IPR000835">
    <property type="entry name" value="HTH_MarR-typ"/>
</dbReference>
<dbReference type="AlphaFoldDB" id="T1BQL5"/>
<dbReference type="GO" id="GO:0003700">
    <property type="term" value="F:DNA-binding transcription factor activity"/>
    <property type="evidence" value="ECO:0007669"/>
    <property type="project" value="InterPro"/>
</dbReference>
<dbReference type="InterPro" id="IPR052526">
    <property type="entry name" value="HTH-type_Bedaq_tolerance"/>
</dbReference>
<dbReference type="PANTHER" id="PTHR39515:SF2">
    <property type="entry name" value="HTH-TYPE TRANSCRIPTIONAL REGULATOR RV0880"/>
    <property type="match status" value="1"/>
</dbReference>
<organism evidence="3">
    <name type="scientific">mine drainage metagenome</name>
    <dbReference type="NCBI Taxonomy" id="410659"/>
    <lineage>
        <taxon>unclassified sequences</taxon>
        <taxon>metagenomes</taxon>
        <taxon>ecological metagenomes</taxon>
    </lineage>
</organism>
<dbReference type="Pfam" id="PF12802">
    <property type="entry name" value="MarR_2"/>
    <property type="match status" value="1"/>
</dbReference>
<sequence>GARRVSLLGRQLDLTPPVTSEVVERLVEQGLVTRAPDPQDRRSSILELSDVGRRRAISCRTTIHENVQAVLDQIPPEDREHLIRALPELPRAIERASELPHDVPDRSDLELDPVGVSPGISRSRDLASGGQRPLESPQPVRMRAASSNSNRSAARRISS</sequence>
<accession>T1BQL5</accession>
<dbReference type="PROSITE" id="PS50995">
    <property type="entry name" value="HTH_MARR_2"/>
    <property type="match status" value="1"/>
</dbReference>
<dbReference type="PANTHER" id="PTHR39515">
    <property type="entry name" value="CONSERVED PROTEIN"/>
    <property type="match status" value="1"/>
</dbReference>
<evidence type="ECO:0000256" key="1">
    <source>
        <dbReference type="SAM" id="MobiDB-lite"/>
    </source>
</evidence>
<feature type="compositionally biased region" description="Basic and acidic residues" evidence="1">
    <location>
        <begin position="95"/>
        <end position="109"/>
    </location>
</feature>
<dbReference type="InterPro" id="IPR036388">
    <property type="entry name" value="WH-like_DNA-bd_sf"/>
</dbReference>
<feature type="non-terminal residue" evidence="3">
    <location>
        <position position="1"/>
    </location>
</feature>
<feature type="compositionally biased region" description="Low complexity" evidence="1">
    <location>
        <begin position="143"/>
        <end position="159"/>
    </location>
</feature>
<dbReference type="InterPro" id="IPR036390">
    <property type="entry name" value="WH_DNA-bd_sf"/>
</dbReference>
<dbReference type="Gene3D" id="1.10.10.10">
    <property type="entry name" value="Winged helix-like DNA-binding domain superfamily/Winged helix DNA-binding domain"/>
    <property type="match status" value="1"/>
</dbReference>
<feature type="non-terminal residue" evidence="3">
    <location>
        <position position="159"/>
    </location>
</feature>
<proteinExistence type="predicted"/>
<reference evidence="3" key="2">
    <citation type="journal article" date="2014" name="ISME J.">
        <title>Microbial stratification in low pH oxic and suboxic macroscopic growths along an acid mine drainage.</title>
        <authorList>
            <person name="Mendez-Garcia C."/>
            <person name="Mesa V."/>
            <person name="Sprenger R.R."/>
            <person name="Richter M."/>
            <person name="Diez M.S."/>
            <person name="Solano J."/>
            <person name="Bargiela R."/>
            <person name="Golyshina O.V."/>
            <person name="Manteca A."/>
            <person name="Ramos J.L."/>
            <person name="Gallego J.R."/>
            <person name="Llorente I."/>
            <person name="Martins Dos Santos V.A."/>
            <person name="Jensen O.N."/>
            <person name="Pelaez A.I."/>
            <person name="Sanchez J."/>
            <person name="Ferrer M."/>
        </authorList>
    </citation>
    <scope>NUCLEOTIDE SEQUENCE</scope>
</reference>
<dbReference type="EMBL" id="AUZY01002501">
    <property type="protein sequence ID" value="EQD72137.1"/>
    <property type="molecule type" value="Genomic_DNA"/>
</dbReference>
<name>T1BQL5_9ZZZZ</name>
<comment type="caution">
    <text evidence="3">The sequence shown here is derived from an EMBL/GenBank/DDBJ whole genome shotgun (WGS) entry which is preliminary data.</text>
</comment>
<reference evidence="3" key="1">
    <citation type="submission" date="2013-08" db="EMBL/GenBank/DDBJ databases">
        <authorList>
            <person name="Mendez C."/>
            <person name="Richter M."/>
            <person name="Ferrer M."/>
            <person name="Sanchez J."/>
        </authorList>
    </citation>
    <scope>NUCLEOTIDE SEQUENCE</scope>
</reference>
<gene>
    <name evidence="3" type="ORF">B1B_04005</name>
</gene>
<feature type="region of interest" description="Disordered" evidence="1">
    <location>
        <begin position="95"/>
        <end position="159"/>
    </location>
</feature>
<feature type="domain" description="HTH marR-type" evidence="2">
    <location>
        <begin position="1"/>
        <end position="91"/>
    </location>
</feature>
<dbReference type="SUPFAM" id="SSF46785">
    <property type="entry name" value="Winged helix' DNA-binding domain"/>
    <property type="match status" value="1"/>
</dbReference>
<protein>
    <submittedName>
        <fullName evidence="3">Transcriptional regulator, MarR family</fullName>
    </submittedName>
</protein>
<evidence type="ECO:0000313" key="3">
    <source>
        <dbReference type="EMBL" id="EQD72137.1"/>
    </source>
</evidence>
<evidence type="ECO:0000259" key="2">
    <source>
        <dbReference type="PROSITE" id="PS50995"/>
    </source>
</evidence>